<feature type="domain" description="CzcB-like barrel-sandwich hybrid" evidence="3">
    <location>
        <begin position="66"/>
        <end position="220"/>
    </location>
</feature>
<dbReference type="Proteomes" id="UP000028547">
    <property type="component" value="Unassembled WGS sequence"/>
</dbReference>
<dbReference type="InterPro" id="IPR058647">
    <property type="entry name" value="BSH_CzcB-like"/>
</dbReference>
<protein>
    <recommendedName>
        <fullName evidence="3">CzcB-like barrel-sandwich hybrid domain-containing protein</fullName>
    </recommendedName>
</protein>
<evidence type="ECO:0000256" key="1">
    <source>
        <dbReference type="SAM" id="Coils"/>
    </source>
</evidence>
<dbReference type="AlphaFoldDB" id="A0A084SJZ2"/>
<dbReference type="EMBL" id="JPMI01000276">
    <property type="protein sequence ID" value="KFA88777.1"/>
    <property type="molecule type" value="Genomic_DNA"/>
</dbReference>
<dbReference type="PANTHER" id="PTHR30469:SF15">
    <property type="entry name" value="HLYD FAMILY OF SECRETION PROTEINS"/>
    <property type="match status" value="1"/>
</dbReference>
<accession>A0A084SJZ2</accession>
<reference evidence="4 5" key="1">
    <citation type="submission" date="2014-07" db="EMBL/GenBank/DDBJ databases">
        <title>Draft Genome Sequence of Gephyronic Acid Producer, Cystobacter violaceus Strain Cb vi76.</title>
        <authorList>
            <person name="Stevens D.C."/>
            <person name="Young J."/>
            <person name="Carmichael R."/>
            <person name="Tan J."/>
            <person name="Taylor R.E."/>
        </authorList>
    </citation>
    <scope>NUCLEOTIDE SEQUENCE [LARGE SCALE GENOMIC DNA]</scope>
    <source>
        <strain evidence="4 5">Cb vi76</strain>
    </source>
</reference>
<evidence type="ECO:0000313" key="5">
    <source>
        <dbReference type="Proteomes" id="UP000028547"/>
    </source>
</evidence>
<dbReference type="GO" id="GO:1990281">
    <property type="term" value="C:efflux pump complex"/>
    <property type="evidence" value="ECO:0007669"/>
    <property type="project" value="TreeGrafter"/>
</dbReference>
<evidence type="ECO:0000256" key="2">
    <source>
        <dbReference type="SAM" id="MobiDB-lite"/>
    </source>
</evidence>
<dbReference type="Gene3D" id="2.40.30.170">
    <property type="match status" value="1"/>
</dbReference>
<dbReference type="SUPFAM" id="SSF111369">
    <property type="entry name" value="HlyD-like secretion proteins"/>
    <property type="match status" value="1"/>
</dbReference>
<gene>
    <name evidence="4" type="ORF">Q664_39130</name>
</gene>
<sequence length="316" mass="33785">MASRVLIGGLVLLLLSLLGGVALLRPRSHQERSGVTPSSANTTERGAREDTGDKGLLGVVISDASVNLAARLEGRVEDVRVQVGSVVRRGEIVATLESASTRQELAIAEAALLSSRAEQQVAAVSLKQAQERLQRREDTTQIAVGAISQEEVSAARYEQQLSEAKLAQAQARVQEQEARVAQLRQRVEELVVRAPFDGQVAGRFTHPGALVQPAQALVHVLRRGTPQVRFAIPAHQLQRVEVGQPVRVEVAEQKLTLQGRVSQVAPEVDVASLMIFALADVEVPPGVFVPAGTPVRVKPAAQEQARQADGAVGARQ</sequence>
<evidence type="ECO:0000313" key="4">
    <source>
        <dbReference type="EMBL" id="KFA88777.1"/>
    </source>
</evidence>
<evidence type="ECO:0000259" key="3">
    <source>
        <dbReference type="Pfam" id="PF25973"/>
    </source>
</evidence>
<dbReference type="GO" id="GO:0015562">
    <property type="term" value="F:efflux transmembrane transporter activity"/>
    <property type="evidence" value="ECO:0007669"/>
    <property type="project" value="TreeGrafter"/>
</dbReference>
<dbReference type="Gene3D" id="2.40.50.100">
    <property type="match status" value="1"/>
</dbReference>
<name>A0A084SJZ2_9BACT</name>
<organism evidence="4 5">
    <name type="scientific">Archangium violaceum Cb vi76</name>
    <dbReference type="NCBI Taxonomy" id="1406225"/>
    <lineage>
        <taxon>Bacteria</taxon>
        <taxon>Pseudomonadati</taxon>
        <taxon>Myxococcota</taxon>
        <taxon>Myxococcia</taxon>
        <taxon>Myxococcales</taxon>
        <taxon>Cystobacterineae</taxon>
        <taxon>Archangiaceae</taxon>
        <taxon>Archangium</taxon>
    </lineage>
</organism>
<dbReference type="Gene3D" id="1.10.287.470">
    <property type="entry name" value="Helix hairpin bin"/>
    <property type="match status" value="1"/>
</dbReference>
<comment type="caution">
    <text evidence="4">The sequence shown here is derived from an EMBL/GenBank/DDBJ whole genome shotgun (WGS) entry which is preliminary data.</text>
</comment>
<dbReference type="Pfam" id="PF25973">
    <property type="entry name" value="BSH_CzcB"/>
    <property type="match status" value="1"/>
</dbReference>
<keyword evidence="1" id="KW-0175">Coiled coil</keyword>
<feature type="compositionally biased region" description="Polar residues" evidence="2">
    <location>
        <begin position="33"/>
        <end position="44"/>
    </location>
</feature>
<dbReference type="PANTHER" id="PTHR30469">
    <property type="entry name" value="MULTIDRUG RESISTANCE PROTEIN MDTA"/>
    <property type="match status" value="1"/>
</dbReference>
<proteinExistence type="predicted"/>
<feature type="region of interest" description="Disordered" evidence="2">
    <location>
        <begin position="28"/>
        <end position="51"/>
    </location>
</feature>
<feature type="coiled-coil region" evidence="1">
    <location>
        <begin position="147"/>
        <end position="193"/>
    </location>
</feature>